<evidence type="ECO:0000313" key="5">
    <source>
        <dbReference type="Proteomes" id="UP000516656"/>
    </source>
</evidence>
<reference evidence="2" key="1">
    <citation type="journal article" date="2017" name="Genome Announc.">
        <title>Whole-Genome Sequence of Photobacterium damselae subsp. piscicida Strain 91-197, Isolated from Hybrid Striped Bass (Morone sp.) in the United States.</title>
        <authorList>
            <person name="Teru Y."/>
            <person name="Hikima J."/>
            <person name="Kono T."/>
            <person name="Sakai M."/>
            <person name="Takano T."/>
            <person name="Hawke J.P."/>
            <person name="Takeyama H."/>
            <person name="Aoki T."/>
        </authorList>
    </citation>
    <scope>NUCLEOTIDE SEQUENCE</scope>
    <source>
        <strain evidence="2">91-197</strain>
    </source>
</reference>
<keyword evidence="1" id="KW-0812">Transmembrane</keyword>
<dbReference type="Pfam" id="PF04307">
    <property type="entry name" value="YdjM"/>
    <property type="match status" value="1"/>
</dbReference>
<reference evidence="3 5" key="3">
    <citation type="submission" date="2020-09" db="EMBL/GenBank/DDBJ databases">
        <title>Complete, closed and curated genome sequences of Photobacterium damselae subsp. piscicida isolates from Australia indicate localised evolution and additional plasmid-borne pathogenicity mechanisms.</title>
        <authorList>
            <person name="Baseggio L."/>
            <person name="Silayeva O."/>
            <person name="Buller N."/>
            <person name="Landos M."/>
            <person name="Engelstaedter J."/>
            <person name="Barnes A.C."/>
        </authorList>
    </citation>
    <scope>NUCLEOTIDE SEQUENCE [LARGE SCALE GENOMIC DNA]</scope>
    <source>
        <strain evidence="3 5">AS-16-0540-1</strain>
    </source>
</reference>
<dbReference type="GO" id="GO:0016787">
    <property type="term" value="F:hydrolase activity"/>
    <property type="evidence" value="ECO:0007669"/>
    <property type="project" value="UniProtKB-KW"/>
</dbReference>
<feature type="transmembrane region" description="Helical" evidence="1">
    <location>
        <begin position="142"/>
        <end position="162"/>
    </location>
</feature>
<dbReference type="RefSeq" id="WP_005299953.1">
    <property type="nucleotide sequence ID" value="NZ_AP018045.1"/>
</dbReference>
<dbReference type="EMBL" id="AP018045">
    <property type="protein sequence ID" value="BAX53383.1"/>
    <property type="molecule type" value="Genomic_DNA"/>
</dbReference>
<evidence type="ECO:0000313" key="2">
    <source>
        <dbReference type="EMBL" id="BAX53383.1"/>
    </source>
</evidence>
<feature type="transmembrane region" description="Helical" evidence="1">
    <location>
        <begin position="116"/>
        <end position="136"/>
    </location>
</feature>
<keyword evidence="3" id="KW-0378">Hydrolase</keyword>
<keyword evidence="1" id="KW-1133">Transmembrane helix</keyword>
<accession>A0A1V1V434</accession>
<feature type="transmembrane region" description="Helical" evidence="1">
    <location>
        <begin position="183"/>
        <end position="204"/>
    </location>
</feature>
<dbReference type="InterPro" id="IPR007404">
    <property type="entry name" value="YdjM-like"/>
</dbReference>
<feature type="transmembrane region" description="Helical" evidence="1">
    <location>
        <begin position="59"/>
        <end position="79"/>
    </location>
</feature>
<reference evidence="4" key="2">
    <citation type="submission" date="2017-05" db="EMBL/GenBank/DDBJ databases">
        <title>Whole genome sequence of fish pathogenic bacteria, Photobacterium damselae subsp. piscicida, strain 91-197, isolated from hybrid striped bass (Morone sp.) in USA.</title>
        <authorList>
            <person name="Teru Y."/>
            <person name="Hikima J."/>
            <person name="Kono T."/>
            <person name="Sakai M."/>
            <person name="Takano T."/>
            <person name="Hawke J.P."/>
            <person name="Takeyama H."/>
            <person name="Aoki T."/>
        </authorList>
    </citation>
    <scope>NUCLEOTIDE SEQUENCE [LARGE SCALE GENOMIC DNA]</scope>
    <source>
        <strain evidence="4">91-197</strain>
    </source>
</reference>
<gene>
    <name evidence="3" type="ORF">IC627_06060</name>
    <name evidence="2" type="ORF">PDPUS_1_02009</name>
</gene>
<feature type="transmembrane region" description="Helical" evidence="1">
    <location>
        <begin position="29"/>
        <end position="47"/>
    </location>
</feature>
<protein>
    <submittedName>
        <fullName evidence="3">Metal-dependent hydrolase</fullName>
    </submittedName>
</protein>
<dbReference type="AlphaFoldDB" id="A0A1V1V434"/>
<evidence type="ECO:0000313" key="3">
    <source>
        <dbReference type="EMBL" id="QOD57494.1"/>
    </source>
</evidence>
<dbReference type="Proteomes" id="UP000218676">
    <property type="component" value="Chromosome 1"/>
</dbReference>
<name>A0A1V1V434_PHODP</name>
<evidence type="ECO:0000256" key="1">
    <source>
        <dbReference type="SAM" id="Phobius"/>
    </source>
</evidence>
<keyword evidence="1" id="KW-0472">Membrane</keyword>
<organism evidence="2 4">
    <name type="scientific">Photobacterium damsela subsp. piscicida</name>
    <name type="common">Pasteurella piscicida</name>
    <dbReference type="NCBI Taxonomy" id="38294"/>
    <lineage>
        <taxon>Bacteria</taxon>
        <taxon>Pseudomonadati</taxon>
        <taxon>Pseudomonadota</taxon>
        <taxon>Gammaproteobacteria</taxon>
        <taxon>Vibrionales</taxon>
        <taxon>Vibrionaceae</taxon>
        <taxon>Photobacterium</taxon>
    </lineage>
</organism>
<feature type="transmembrane region" description="Helical" evidence="1">
    <location>
        <begin position="85"/>
        <end position="104"/>
    </location>
</feature>
<sequence>MANFTTHFTVAAVVSGVAAAALLSAEHVMPVTAIWLAFLGTMGGLLPDIDSDHSTSMKWLFTLLASFSCFILLCHIYSHVTMLELLFYIVGLFIIVQVIIKAWVQRITIHRGCCHSIAFVTLLALCVTHLASLLGYKNTFSWLSGGFVLLGGLVHLILDEIYSVDLANKRIKSSFGSALKPFSLSNPFISLAQVTAIVLLLYSAPPAHSTIRLLSHWQHFHFSPSWLNVDQAQYWLKNVLNSTADKIKTVHIPSI</sequence>
<proteinExistence type="predicted"/>
<dbReference type="EMBL" id="CP061854">
    <property type="protein sequence ID" value="QOD57494.1"/>
    <property type="molecule type" value="Genomic_DNA"/>
</dbReference>
<evidence type="ECO:0000313" key="4">
    <source>
        <dbReference type="Proteomes" id="UP000218676"/>
    </source>
</evidence>
<dbReference type="Proteomes" id="UP000516656">
    <property type="component" value="Chromosome 1"/>
</dbReference>